<dbReference type="Proteomes" id="UP000051048">
    <property type="component" value="Unassembled WGS sequence"/>
</dbReference>
<proteinExistence type="predicted"/>
<keyword evidence="1" id="KW-1133">Transmembrane helix</keyword>
<dbReference type="EMBL" id="AZFH01000139">
    <property type="protein sequence ID" value="KRL78700.1"/>
    <property type="molecule type" value="Genomic_DNA"/>
</dbReference>
<feature type="domain" description="DZANK-type" evidence="2">
    <location>
        <begin position="7"/>
        <end position="58"/>
    </location>
</feature>
<feature type="transmembrane region" description="Helical" evidence="1">
    <location>
        <begin position="177"/>
        <end position="197"/>
    </location>
</feature>
<keyword evidence="1" id="KW-0812">Transmembrane</keyword>
<sequence length="259" mass="30164">MKMEKYCQRCGKKIMATAESCPFCGVHQDRLDLGFESKKCKVCHEIIPVNANYCTECGQDQAIYVYRATETSESEKQVSPEPETISMLPNGQDLQVELEKIRQEVLRMERIGKNENPQPGLVVSTKLMLKEWFTTNKRMGRADFWWGMLGMVLLSFVIVLVAMLFLQSMPTQTGWQIFWFILRCWSLYYLMVTAAGVIRRLHDLELPGLLVFIYLVPVIGEIMILLLLTRPQVLTKNNRYGFVDPARKLRDEIRKKWRK</sequence>
<dbReference type="PANTHER" id="PTHR34980">
    <property type="entry name" value="INNER MEMBRANE PROTEIN-RELATED-RELATED"/>
    <property type="match status" value="1"/>
</dbReference>
<evidence type="ECO:0000256" key="1">
    <source>
        <dbReference type="SAM" id="Phobius"/>
    </source>
</evidence>
<name>A0A0R1TBR8_9LACO</name>
<feature type="transmembrane region" description="Helical" evidence="1">
    <location>
        <begin position="144"/>
        <end position="165"/>
    </location>
</feature>
<dbReference type="AlphaFoldDB" id="A0A0R1TBR8"/>
<organism evidence="3 4">
    <name type="scientific">Ligilactobacillus equi DSM 15833 = JCM 10991</name>
    <dbReference type="NCBI Taxonomy" id="1423740"/>
    <lineage>
        <taxon>Bacteria</taxon>
        <taxon>Bacillati</taxon>
        <taxon>Bacillota</taxon>
        <taxon>Bacilli</taxon>
        <taxon>Lactobacillales</taxon>
        <taxon>Lactobacillaceae</taxon>
        <taxon>Ligilactobacillus</taxon>
    </lineage>
</organism>
<dbReference type="OrthoDB" id="2322628at2"/>
<protein>
    <recommendedName>
        <fullName evidence="2">DZANK-type domain-containing protein</fullName>
    </recommendedName>
</protein>
<comment type="caution">
    <text evidence="3">The sequence shown here is derived from an EMBL/GenBank/DDBJ whole genome shotgun (WGS) entry which is preliminary data.</text>
</comment>
<dbReference type="InterPro" id="IPR008523">
    <property type="entry name" value="DUF805"/>
</dbReference>
<feature type="transmembrane region" description="Helical" evidence="1">
    <location>
        <begin position="209"/>
        <end position="228"/>
    </location>
</feature>
<dbReference type="InterPro" id="IPR025874">
    <property type="entry name" value="DZR"/>
</dbReference>
<dbReference type="GO" id="GO:0005886">
    <property type="term" value="C:plasma membrane"/>
    <property type="evidence" value="ECO:0007669"/>
    <property type="project" value="TreeGrafter"/>
</dbReference>
<accession>A0A0R1TBR8</accession>
<evidence type="ECO:0000313" key="4">
    <source>
        <dbReference type="Proteomes" id="UP000051048"/>
    </source>
</evidence>
<evidence type="ECO:0000313" key="3">
    <source>
        <dbReference type="EMBL" id="KRL78700.1"/>
    </source>
</evidence>
<keyword evidence="1" id="KW-0472">Membrane</keyword>
<dbReference type="Pfam" id="PF05656">
    <property type="entry name" value="DUF805"/>
    <property type="match status" value="1"/>
</dbReference>
<gene>
    <name evidence="3" type="ORF">FC36_GL001083</name>
</gene>
<dbReference type="STRING" id="1423740.FC36_GL001083"/>
<reference evidence="3 4" key="1">
    <citation type="journal article" date="2015" name="Genome Announc.">
        <title>Expanding the biotechnology potential of lactobacilli through comparative genomics of 213 strains and associated genera.</title>
        <authorList>
            <person name="Sun Z."/>
            <person name="Harris H.M."/>
            <person name="McCann A."/>
            <person name="Guo C."/>
            <person name="Argimon S."/>
            <person name="Zhang W."/>
            <person name="Yang X."/>
            <person name="Jeffery I.B."/>
            <person name="Cooney J.C."/>
            <person name="Kagawa T.F."/>
            <person name="Liu W."/>
            <person name="Song Y."/>
            <person name="Salvetti E."/>
            <person name="Wrobel A."/>
            <person name="Rasinkangas P."/>
            <person name="Parkhill J."/>
            <person name="Rea M.C."/>
            <person name="O'Sullivan O."/>
            <person name="Ritari J."/>
            <person name="Douillard F.P."/>
            <person name="Paul Ross R."/>
            <person name="Yang R."/>
            <person name="Briner A.E."/>
            <person name="Felis G.E."/>
            <person name="de Vos W.M."/>
            <person name="Barrangou R."/>
            <person name="Klaenhammer T.R."/>
            <person name="Caufield P.W."/>
            <person name="Cui Y."/>
            <person name="Zhang H."/>
            <person name="O'Toole P.W."/>
        </authorList>
    </citation>
    <scope>NUCLEOTIDE SEQUENCE [LARGE SCALE GENOMIC DNA]</scope>
    <source>
        <strain evidence="3 4">DSM 15833</strain>
    </source>
</reference>
<dbReference type="PATRIC" id="fig|1423740.3.peg.1153"/>
<dbReference type="Pfam" id="PF12773">
    <property type="entry name" value="DZR"/>
    <property type="match status" value="1"/>
</dbReference>
<evidence type="ECO:0000259" key="2">
    <source>
        <dbReference type="Pfam" id="PF12773"/>
    </source>
</evidence>